<keyword evidence="5" id="KW-0028">Amino-acid biosynthesis</keyword>
<comment type="similarity">
    <text evidence="2">Belongs to the class-II pyridoxal-phosphate-dependent aminotransferase family. Histidinol-phosphate aminotransferase subfamily.</text>
</comment>
<accession>A0A4R6UBV1</accession>
<keyword evidence="7" id="KW-0663">Pyridoxal phosphate</keyword>
<dbReference type="InterPro" id="IPR015422">
    <property type="entry name" value="PyrdxlP-dep_Trfase_small"/>
</dbReference>
<evidence type="ECO:0000256" key="8">
    <source>
        <dbReference type="ARBA" id="ARBA00023102"/>
    </source>
</evidence>
<dbReference type="PANTHER" id="PTHR43643">
    <property type="entry name" value="HISTIDINOL-PHOSPHATE AMINOTRANSFERASE 2"/>
    <property type="match status" value="1"/>
</dbReference>
<comment type="caution">
    <text evidence="11">The sequence shown here is derived from an EMBL/GenBank/DDBJ whole genome shotgun (WGS) entry which is preliminary data.</text>
</comment>
<evidence type="ECO:0000256" key="5">
    <source>
        <dbReference type="ARBA" id="ARBA00022605"/>
    </source>
</evidence>
<dbReference type="InterPro" id="IPR015424">
    <property type="entry name" value="PyrdxlP-dep_Trfase"/>
</dbReference>
<protein>
    <recommendedName>
        <fullName evidence="3">histidinol-phosphate transaminase</fullName>
        <ecNumber evidence="3">2.6.1.9</ecNumber>
    </recommendedName>
</protein>
<evidence type="ECO:0000313" key="12">
    <source>
        <dbReference type="Proteomes" id="UP000295510"/>
    </source>
</evidence>
<dbReference type="EC" id="2.6.1.9" evidence="3"/>
<dbReference type="Gene3D" id="3.90.1150.10">
    <property type="entry name" value="Aspartate Aminotransferase, domain 1"/>
    <property type="match status" value="1"/>
</dbReference>
<dbReference type="EMBL" id="SNYL01000004">
    <property type="protein sequence ID" value="TDQ44091.1"/>
    <property type="molecule type" value="Genomic_DNA"/>
</dbReference>
<dbReference type="GO" id="GO:0030170">
    <property type="term" value="F:pyridoxal phosphate binding"/>
    <property type="evidence" value="ECO:0007669"/>
    <property type="project" value="InterPro"/>
</dbReference>
<feature type="domain" description="Aminotransferase class I/classII large" evidence="10">
    <location>
        <begin position="17"/>
        <end position="321"/>
    </location>
</feature>
<reference evidence="11 12" key="1">
    <citation type="submission" date="2019-03" db="EMBL/GenBank/DDBJ databases">
        <title>Genomic Encyclopedia of Type Strains, Phase IV (KMG-IV): sequencing the most valuable type-strain genomes for metagenomic binning, comparative biology and taxonomic classification.</title>
        <authorList>
            <person name="Goeker M."/>
        </authorList>
    </citation>
    <scope>NUCLEOTIDE SEQUENCE [LARGE SCALE GENOMIC DNA]</scope>
    <source>
        <strain evidence="11 12">DSM 19605</strain>
    </source>
</reference>
<sequence>MSREHGGADAQGLARYDFSSNANACGPCPEAWQAVRQADAAHYPDPAYTQLRQILARWHQVEVWRIVLAGSASEFIRRMTWACHLHGARQYWVPRHAYGDYAQAAQACGMRRVADSRAADLLWLCDPSSPLGVSQEPVPWPADLLRLDAAVVLDLAYAPLRLDGQPFMFEPALSAAWRLYSPNKALGLTGVRGAYAIAPQHAQAQAAVLEALSASWPLGAHAHAMLLAWAQPAVQQWVRDSLQTLRIWKHSLTEALQAMGWNCLPSLTHYFCALPPCRLSARGLRRHGIKLRDAQSFGLPGHWRLSAQPPHSQAALLHALRHHHDVYDVEQGGEA</sequence>
<dbReference type="InterPro" id="IPR050106">
    <property type="entry name" value="HistidinolP_aminotransfase"/>
</dbReference>
<dbReference type="GO" id="GO:0004400">
    <property type="term" value="F:histidinol-phosphate transaminase activity"/>
    <property type="evidence" value="ECO:0007669"/>
    <property type="project" value="UniProtKB-EC"/>
</dbReference>
<evidence type="ECO:0000313" key="11">
    <source>
        <dbReference type="EMBL" id="TDQ44091.1"/>
    </source>
</evidence>
<dbReference type="SUPFAM" id="SSF53383">
    <property type="entry name" value="PLP-dependent transferases"/>
    <property type="match status" value="1"/>
</dbReference>
<dbReference type="Gene3D" id="3.40.640.10">
    <property type="entry name" value="Type I PLP-dependent aspartate aminotransferase-like (Major domain)"/>
    <property type="match status" value="1"/>
</dbReference>
<evidence type="ECO:0000256" key="6">
    <source>
        <dbReference type="ARBA" id="ARBA00022679"/>
    </source>
</evidence>
<evidence type="ECO:0000256" key="1">
    <source>
        <dbReference type="ARBA" id="ARBA00005011"/>
    </source>
</evidence>
<dbReference type="InterPro" id="IPR015421">
    <property type="entry name" value="PyrdxlP-dep_Trfase_major"/>
</dbReference>
<keyword evidence="8" id="KW-0368">Histidine biosynthesis</keyword>
<dbReference type="Proteomes" id="UP000295510">
    <property type="component" value="Unassembled WGS sequence"/>
</dbReference>
<dbReference type="OrthoDB" id="9813612at2"/>
<evidence type="ECO:0000256" key="7">
    <source>
        <dbReference type="ARBA" id="ARBA00022898"/>
    </source>
</evidence>
<keyword evidence="12" id="KW-1185">Reference proteome</keyword>
<evidence type="ECO:0000256" key="9">
    <source>
        <dbReference type="ARBA" id="ARBA00047481"/>
    </source>
</evidence>
<name>A0A4R6UBV1_9BURK</name>
<dbReference type="PANTHER" id="PTHR43643:SF6">
    <property type="entry name" value="HISTIDINOL-PHOSPHATE AMINOTRANSFERASE"/>
    <property type="match status" value="1"/>
</dbReference>
<dbReference type="Pfam" id="PF00155">
    <property type="entry name" value="Aminotran_1_2"/>
    <property type="match status" value="1"/>
</dbReference>
<comment type="catalytic activity">
    <reaction evidence="9">
        <text>L-histidinol phosphate + 2-oxoglutarate = 3-(imidazol-4-yl)-2-oxopropyl phosphate + L-glutamate</text>
        <dbReference type="Rhea" id="RHEA:23744"/>
        <dbReference type="ChEBI" id="CHEBI:16810"/>
        <dbReference type="ChEBI" id="CHEBI:29985"/>
        <dbReference type="ChEBI" id="CHEBI:57766"/>
        <dbReference type="ChEBI" id="CHEBI:57980"/>
        <dbReference type="EC" id="2.6.1.9"/>
    </reaction>
</comment>
<keyword evidence="6 11" id="KW-0808">Transferase</keyword>
<dbReference type="InterPro" id="IPR004839">
    <property type="entry name" value="Aminotransferase_I/II_large"/>
</dbReference>
<organism evidence="11 12">
    <name type="scientific">Tepidicella xavieri</name>
    <dbReference type="NCBI Taxonomy" id="360241"/>
    <lineage>
        <taxon>Bacteria</taxon>
        <taxon>Pseudomonadati</taxon>
        <taxon>Pseudomonadota</taxon>
        <taxon>Betaproteobacteria</taxon>
        <taxon>Burkholderiales</taxon>
        <taxon>Tepidicella</taxon>
    </lineage>
</organism>
<evidence type="ECO:0000256" key="3">
    <source>
        <dbReference type="ARBA" id="ARBA00012748"/>
    </source>
</evidence>
<comment type="pathway">
    <text evidence="1">Amino-acid biosynthesis; L-histidine biosynthesis; L-histidine from 5-phospho-alpha-D-ribose 1-diphosphate: step 7/9.</text>
</comment>
<dbReference type="RefSeq" id="WP_133596271.1">
    <property type="nucleotide sequence ID" value="NZ_SNYL01000004.1"/>
</dbReference>
<evidence type="ECO:0000259" key="10">
    <source>
        <dbReference type="Pfam" id="PF00155"/>
    </source>
</evidence>
<keyword evidence="4 11" id="KW-0032">Aminotransferase</keyword>
<proteinExistence type="inferred from homology"/>
<evidence type="ECO:0000256" key="2">
    <source>
        <dbReference type="ARBA" id="ARBA00007970"/>
    </source>
</evidence>
<evidence type="ECO:0000256" key="4">
    <source>
        <dbReference type="ARBA" id="ARBA00022576"/>
    </source>
</evidence>
<dbReference type="AlphaFoldDB" id="A0A4R6UBV1"/>
<gene>
    <name evidence="11" type="ORF">DFR43_104184</name>
</gene>
<dbReference type="GO" id="GO:0000105">
    <property type="term" value="P:L-histidine biosynthetic process"/>
    <property type="evidence" value="ECO:0007669"/>
    <property type="project" value="UniProtKB-KW"/>
</dbReference>